<proteinExistence type="predicted"/>
<comment type="caution">
    <text evidence="2">The sequence shown here is derived from an EMBL/GenBank/DDBJ whole genome shotgun (WGS) entry which is preliminary data.</text>
</comment>
<keyword evidence="1" id="KW-1133">Transmembrane helix</keyword>
<evidence type="ECO:0000256" key="1">
    <source>
        <dbReference type="SAM" id="Phobius"/>
    </source>
</evidence>
<dbReference type="Proteomes" id="UP001226574">
    <property type="component" value="Unassembled WGS sequence"/>
</dbReference>
<accession>A0ABU1B8T3</accession>
<sequence>MFKITKNIVLKNITGQGNMVTANENVQVSASKGMHFKFYFNNKQITYDCSPVSGKEIVKIDGEIVSESKNYRFQSCHEFRVDNKTAKIKLQAKGLTKNITTCEFLVADKVVKAYQLTYGTQGKVPLMLHVLIAVIAAAIGWFYASQVISSWLAFGGALLLVALVLFKFEKPVWTCEELTQ</sequence>
<organism evidence="2 3">
    <name type="scientific">Pseudoalteromonas haloplanktis</name>
    <name type="common">Alteromonas haloplanktis</name>
    <dbReference type="NCBI Taxonomy" id="228"/>
    <lineage>
        <taxon>Bacteria</taxon>
        <taxon>Pseudomonadati</taxon>
        <taxon>Pseudomonadota</taxon>
        <taxon>Gammaproteobacteria</taxon>
        <taxon>Alteromonadales</taxon>
        <taxon>Pseudoalteromonadaceae</taxon>
        <taxon>Pseudoalteromonas</taxon>
    </lineage>
</organism>
<gene>
    <name evidence="2" type="ORF">RC083_03885</name>
</gene>
<dbReference type="EMBL" id="JAVIFY010000002">
    <property type="protein sequence ID" value="MDQ9090731.1"/>
    <property type="molecule type" value="Genomic_DNA"/>
</dbReference>
<keyword evidence="3" id="KW-1185">Reference proteome</keyword>
<feature type="transmembrane region" description="Helical" evidence="1">
    <location>
        <begin position="150"/>
        <end position="168"/>
    </location>
</feature>
<evidence type="ECO:0000313" key="3">
    <source>
        <dbReference type="Proteomes" id="UP001226574"/>
    </source>
</evidence>
<protein>
    <recommendedName>
        <fullName evidence="4">Orphan protein</fullName>
    </recommendedName>
</protein>
<dbReference type="RefSeq" id="WP_309038449.1">
    <property type="nucleotide sequence ID" value="NZ_JAVIFY010000002.1"/>
</dbReference>
<keyword evidence="1" id="KW-0472">Membrane</keyword>
<keyword evidence="1" id="KW-0812">Transmembrane</keyword>
<reference evidence="2 3" key="1">
    <citation type="submission" date="2023-08" db="EMBL/GenBank/DDBJ databases">
        <title>Pseudoalteromonas haloplanktis LL1 genome.</title>
        <authorList>
            <person name="Wu S."/>
        </authorList>
    </citation>
    <scope>NUCLEOTIDE SEQUENCE [LARGE SCALE GENOMIC DNA]</scope>
    <source>
        <strain evidence="2 3">LL1</strain>
    </source>
</reference>
<feature type="transmembrane region" description="Helical" evidence="1">
    <location>
        <begin position="126"/>
        <end position="144"/>
    </location>
</feature>
<evidence type="ECO:0000313" key="2">
    <source>
        <dbReference type="EMBL" id="MDQ9090731.1"/>
    </source>
</evidence>
<name>A0ABU1B8T3_PSEHA</name>
<evidence type="ECO:0008006" key="4">
    <source>
        <dbReference type="Google" id="ProtNLM"/>
    </source>
</evidence>